<evidence type="ECO:0000313" key="1">
    <source>
        <dbReference type="EMBL" id="MPN14625.1"/>
    </source>
</evidence>
<protein>
    <submittedName>
        <fullName evidence="1">Uncharacterized protein</fullName>
    </submittedName>
</protein>
<accession>A0A645FJP7</accession>
<dbReference type="Gene3D" id="3.40.190.170">
    <property type="entry name" value="Bacterial extracellular solute-binding protein, family 7"/>
    <property type="match status" value="1"/>
</dbReference>
<dbReference type="AlphaFoldDB" id="A0A645FJP7"/>
<name>A0A645FJP7_9ZZZZ</name>
<sequence length="67" mass="7906">MEKEQGYKDTIKAHVKELTELTNEERAVFRKTVEPVYDYFKANYKPEVSLDEIVAEVERIKTEKGIK</sequence>
<dbReference type="InterPro" id="IPR038404">
    <property type="entry name" value="TRAP_DctP_sf"/>
</dbReference>
<gene>
    <name evidence="1" type="ORF">SDC9_161952</name>
</gene>
<comment type="caution">
    <text evidence="1">The sequence shown here is derived from an EMBL/GenBank/DDBJ whole genome shotgun (WGS) entry which is preliminary data.</text>
</comment>
<organism evidence="1">
    <name type="scientific">bioreactor metagenome</name>
    <dbReference type="NCBI Taxonomy" id="1076179"/>
    <lineage>
        <taxon>unclassified sequences</taxon>
        <taxon>metagenomes</taxon>
        <taxon>ecological metagenomes</taxon>
    </lineage>
</organism>
<reference evidence="1" key="1">
    <citation type="submission" date="2019-08" db="EMBL/GenBank/DDBJ databases">
        <authorList>
            <person name="Kucharzyk K."/>
            <person name="Murdoch R.W."/>
            <person name="Higgins S."/>
            <person name="Loffler F."/>
        </authorList>
    </citation>
    <scope>NUCLEOTIDE SEQUENCE</scope>
</reference>
<proteinExistence type="predicted"/>
<dbReference type="EMBL" id="VSSQ01061263">
    <property type="protein sequence ID" value="MPN14625.1"/>
    <property type="molecule type" value="Genomic_DNA"/>
</dbReference>